<evidence type="ECO:0000313" key="1">
    <source>
        <dbReference type="EMBL" id="PXX80050.1"/>
    </source>
</evidence>
<dbReference type="STRING" id="1034346.GCA_000313565_01546"/>
<accession>A0A318KQR9</accession>
<name>A0A318KQR9_9FIRM</name>
<evidence type="ECO:0000313" key="2">
    <source>
        <dbReference type="Proteomes" id="UP000247612"/>
    </source>
</evidence>
<keyword evidence="2" id="KW-1185">Reference proteome</keyword>
<dbReference type="Proteomes" id="UP000247612">
    <property type="component" value="Unassembled WGS sequence"/>
</dbReference>
<evidence type="ECO:0008006" key="3">
    <source>
        <dbReference type="Google" id="ProtNLM"/>
    </source>
</evidence>
<dbReference type="AlphaFoldDB" id="A0A318KQR9"/>
<organism evidence="1 2">
    <name type="scientific">Dielma fastidiosa</name>
    <dbReference type="NCBI Taxonomy" id="1034346"/>
    <lineage>
        <taxon>Bacteria</taxon>
        <taxon>Bacillati</taxon>
        <taxon>Bacillota</taxon>
        <taxon>Erysipelotrichia</taxon>
        <taxon>Erysipelotrichales</taxon>
        <taxon>Erysipelotrichaceae</taxon>
        <taxon>Dielma</taxon>
    </lineage>
</organism>
<comment type="caution">
    <text evidence="1">The sequence shown here is derived from an EMBL/GenBank/DDBJ whole genome shotgun (WGS) entry which is preliminary data.</text>
</comment>
<proteinExistence type="predicted"/>
<protein>
    <recommendedName>
        <fullName evidence="3">PIN domain-containing protein</fullName>
    </recommendedName>
</protein>
<dbReference type="OrthoDB" id="44707at2"/>
<reference evidence="1 2" key="1">
    <citation type="submission" date="2018-05" db="EMBL/GenBank/DDBJ databases">
        <title>Genomic Encyclopedia of Type Strains, Phase IV (KMG-IV): sequencing the most valuable type-strain genomes for metagenomic binning, comparative biology and taxonomic classification.</title>
        <authorList>
            <person name="Goeker M."/>
        </authorList>
    </citation>
    <scope>NUCLEOTIDE SEQUENCE [LARGE SCALE GENOMIC DNA]</scope>
    <source>
        <strain evidence="1 2">JC118</strain>
    </source>
</reference>
<gene>
    <name evidence="1" type="ORF">DES51_10452</name>
</gene>
<dbReference type="EMBL" id="QJKH01000004">
    <property type="protein sequence ID" value="PXX80050.1"/>
    <property type="molecule type" value="Genomic_DNA"/>
</dbReference>
<sequence>MTDLLFFDTDCLSAFLWVHNESLLPRLYPGKVVIPKPVYIELSKPSVPQLRDRIKILIELQLVSLQDIIVGSEEYATYYELTEAPKGGHKIIGKGEAAAISLAKKYDGIVASNNLADIADYISEYHLKHTTTSDILIDAYNRLIITEFEANAIWAKMLSKRRKLGAATFTEYLKLKQS</sequence>
<dbReference type="RefSeq" id="WP_022937849.1">
    <property type="nucleotide sequence ID" value="NZ_CABKRQ010000004.1"/>
</dbReference>